<dbReference type="InterPro" id="IPR050091">
    <property type="entry name" value="PKS_NRPS_Biosynth_Enz"/>
</dbReference>
<dbReference type="SMART" id="SM01294">
    <property type="entry name" value="PKS_PP_betabranch"/>
    <property type="match status" value="1"/>
</dbReference>
<feature type="region of interest" description="N-terminal hotdog fold" evidence="5">
    <location>
        <begin position="423"/>
        <end position="548"/>
    </location>
</feature>
<evidence type="ECO:0000256" key="3">
    <source>
        <dbReference type="ARBA" id="ARBA00022553"/>
    </source>
</evidence>
<dbReference type="Pfam" id="PF08659">
    <property type="entry name" value="KR"/>
    <property type="match status" value="1"/>
</dbReference>
<dbReference type="Gene3D" id="3.10.129.110">
    <property type="entry name" value="Polyketide synthase dehydratase"/>
    <property type="match status" value="1"/>
</dbReference>
<dbReference type="InterPro" id="IPR009081">
    <property type="entry name" value="PP-bd_ACP"/>
</dbReference>
<feature type="active site" description="Proton donor; for dehydratase activity" evidence="5">
    <location>
        <position position="619"/>
    </location>
</feature>
<dbReference type="InterPro" id="IPR036736">
    <property type="entry name" value="ACP-like_sf"/>
</dbReference>
<dbReference type="InterPro" id="IPR016036">
    <property type="entry name" value="Malonyl_transacylase_ACP-bd"/>
</dbReference>
<keyword evidence="3" id="KW-0597">Phosphoprotein</keyword>
<dbReference type="Pfam" id="PF21089">
    <property type="entry name" value="PKS_DH_N"/>
    <property type="match status" value="1"/>
</dbReference>
<keyword evidence="2" id="KW-0596">Phosphopantetheine</keyword>
<reference evidence="9" key="1">
    <citation type="submission" date="2016-03" db="EMBL/GenBank/DDBJ databases">
        <authorList>
            <person name="Heylen K."/>
            <person name="De Vos P."/>
            <person name="Vekeman B."/>
        </authorList>
    </citation>
    <scope>NUCLEOTIDE SEQUENCE [LARGE SCALE GENOMIC DNA]</scope>
    <source>
        <strain evidence="9">R-45383</strain>
    </source>
</reference>
<evidence type="ECO:0000259" key="7">
    <source>
        <dbReference type="PROSITE" id="PS52019"/>
    </source>
</evidence>
<dbReference type="SMART" id="SM00827">
    <property type="entry name" value="PKS_AT"/>
    <property type="match status" value="1"/>
</dbReference>
<dbReference type="InterPro" id="IPR014043">
    <property type="entry name" value="Acyl_transferase_dom"/>
</dbReference>
<dbReference type="PROSITE" id="PS50075">
    <property type="entry name" value="CARRIER"/>
    <property type="match status" value="1"/>
</dbReference>
<evidence type="ECO:0000256" key="2">
    <source>
        <dbReference type="ARBA" id="ARBA00022450"/>
    </source>
</evidence>
<protein>
    <submittedName>
        <fullName evidence="8">Uncharacterized protein</fullName>
    </submittedName>
</protein>
<evidence type="ECO:0000259" key="6">
    <source>
        <dbReference type="PROSITE" id="PS50075"/>
    </source>
</evidence>
<name>A0A177NSR2_9GAMM</name>
<dbReference type="PROSITE" id="PS00012">
    <property type="entry name" value="PHOSPHOPANTETHEINE"/>
    <property type="match status" value="1"/>
</dbReference>
<dbReference type="Pfam" id="PF14765">
    <property type="entry name" value="PS-DH"/>
    <property type="match status" value="1"/>
</dbReference>
<evidence type="ECO:0000256" key="1">
    <source>
        <dbReference type="ARBA" id="ARBA00006484"/>
    </source>
</evidence>
<dbReference type="InterPro" id="IPR013968">
    <property type="entry name" value="PKS_KR"/>
</dbReference>
<feature type="non-terminal residue" evidence="8">
    <location>
        <position position="1"/>
    </location>
</feature>
<dbReference type="Pfam" id="PF00698">
    <property type="entry name" value="Acyl_transf_1"/>
    <property type="match status" value="1"/>
</dbReference>
<dbReference type="CDD" id="cd08955">
    <property type="entry name" value="KR_2_FAS_SDR_x"/>
    <property type="match status" value="1"/>
</dbReference>
<dbReference type="SMART" id="SM00823">
    <property type="entry name" value="PKS_PP"/>
    <property type="match status" value="1"/>
</dbReference>
<dbReference type="GO" id="GO:0006633">
    <property type="term" value="P:fatty acid biosynthetic process"/>
    <property type="evidence" value="ECO:0007669"/>
    <property type="project" value="TreeGrafter"/>
</dbReference>
<dbReference type="SUPFAM" id="SSF55048">
    <property type="entry name" value="Probable ACP-binding domain of malonyl-CoA ACP transacylase"/>
    <property type="match status" value="1"/>
</dbReference>
<dbReference type="EMBL" id="LUUK01000115">
    <property type="protein sequence ID" value="OAI20941.1"/>
    <property type="molecule type" value="Genomic_DNA"/>
</dbReference>
<dbReference type="Gene3D" id="1.10.1200.10">
    <property type="entry name" value="ACP-like"/>
    <property type="match status" value="1"/>
</dbReference>
<dbReference type="Gene3D" id="3.40.50.720">
    <property type="entry name" value="NAD(P)-binding Rossmann-like Domain"/>
    <property type="match status" value="1"/>
</dbReference>
<dbReference type="STRING" id="702114.A1355_23660"/>
<accession>A0A177NSR2</accession>
<feature type="domain" description="PKS/mFAS DH" evidence="7">
    <location>
        <begin position="423"/>
        <end position="704"/>
    </location>
</feature>
<dbReference type="PROSITE" id="PS52019">
    <property type="entry name" value="PKS_MFAS_DH"/>
    <property type="match status" value="1"/>
</dbReference>
<dbReference type="InterPro" id="IPR049900">
    <property type="entry name" value="PKS_mFAS_DH"/>
</dbReference>
<organism evidence="8 9">
    <name type="scientific">Methylomonas koyamae</name>
    <dbReference type="NCBI Taxonomy" id="702114"/>
    <lineage>
        <taxon>Bacteria</taxon>
        <taxon>Pseudomonadati</taxon>
        <taxon>Pseudomonadota</taxon>
        <taxon>Gammaproteobacteria</taxon>
        <taxon>Methylococcales</taxon>
        <taxon>Methylococcaceae</taxon>
        <taxon>Methylomonas</taxon>
    </lineage>
</organism>
<evidence type="ECO:0000256" key="4">
    <source>
        <dbReference type="ARBA" id="ARBA00022679"/>
    </source>
</evidence>
<feature type="region of interest" description="C-terminal hotdog fold" evidence="5">
    <location>
        <begin position="561"/>
        <end position="704"/>
    </location>
</feature>
<feature type="active site" description="Proton acceptor; for dehydratase activity" evidence="5">
    <location>
        <position position="455"/>
    </location>
</feature>
<dbReference type="SMART" id="SM00826">
    <property type="entry name" value="PKS_DH"/>
    <property type="match status" value="1"/>
</dbReference>
<dbReference type="SUPFAM" id="SSF52151">
    <property type="entry name" value="FabD/lysophospholipase-like"/>
    <property type="match status" value="1"/>
</dbReference>
<dbReference type="PANTHER" id="PTHR43775">
    <property type="entry name" value="FATTY ACID SYNTHASE"/>
    <property type="match status" value="1"/>
</dbReference>
<dbReference type="InterPro" id="IPR016035">
    <property type="entry name" value="Acyl_Trfase/lysoPLipase"/>
</dbReference>
<comment type="caution">
    <text evidence="8">The sequence shown here is derived from an EMBL/GenBank/DDBJ whole genome shotgun (WGS) entry which is preliminary data.</text>
</comment>
<dbReference type="SUPFAM" id="SSF51735">
    <property type="entry name" value="NAD(P)-binding Rossmann-fold domains"/>
    <property type="match status" value="2"/>
</dbReference>
<keyword evidence="4" id="KW-0808">Transferase</keyword>
<comment type="similarity">
    <text evidence="1">Belongs to the short-chain dehydrogenases/reductases (SDR) family.</text>
</comment>
<proteinExistence type="inferred from homology"/>
<sequence length="1291" mass="142751">SHLKQLATLKAEDLADFCFSANIGRDDFNWRLAAVVDSVEQLQGFLQTSLAEKTWQSNLKAPIAPVFLFAGQGSVRAGAGWALYNGQPVFKAALDACDAELVKQNRTQVTELLYGDQASVRLEQTEHEQVALFALQYALAKMWLSWGVKPAMVLGHSLGEYAAACIAGVFDLQAALRLVVCRGRLMQALPEDGAMLAVYANEEQVRQLLSGLESKLAIAAVNADQQIVVSGAGEAIHDFTVRAQQQDWFTKVLPVKRGFHSPQVDSMLADFETCLHGIAFNKPQWPFISTLTGKAESEVLRSVDYWLRHVRQPVLFKQALTVAGQQGANFFIELGGRPVLSGLVQQANLAGACSLDAKGNDWRACQQVAAVLYQAGHDLDWPSVYQGRRRRLLSLPNYPWKRQRYWFSPRPVKADVALGESIHPMLQQAITSPFWTGNLYQGRIACRHLPFLLDHKVFDRVMVAGACHLSALIAVGRERYPTQVFKIQDIEFIEALQLAEQEQRLLQVGLTPLGERQYQVKVISLFEEKPAEFTEHLTASMVAAPANFADLDAQELRRQCPESVDVQNFYQLLTLQHVQLGESFRWFEQLFKGEHQALARIRPFTALDKTFGLPPGLIDACFQLLGAAVPEQYTETYIPVAVEQLQLAAENRLTQLWCHACLTDGEIGRQGSIQGRVTLFNESGQVLAELAAATLRKANSKSMQQALTAEKNAYALTWRQTEVLSKATVEPVASRWLVTGNALAKALADTAAWAQWLDFDTFMAYDLSAEGVLLGLDSNSLAEDMAWQAGQNADVLLRFLQKAAAIGERAGVKIALLSRQTRPVTDTDGLDPTLEGLSGLLRSFNHEYPLNPCQWLDWDETRLTAEHVVAVLTRHAQETEIALRGDYCFSPRLHTFSVAQNPGFSARGTYLLTGGSGALALQTAHWLAEKGAAKLVLVSRHGVPDSGKDRLEAILRLGAEVIELKADIADAQQVQAILTEHGEDLRGIFHAAGVLQDSVVANLDSERLAQVLKPKVFGLWNLHRFSQGLNLDCFVAYSSMAAWLGAPGQGNYAMANGFMDALMQWRRRQGLPGLSMGWGPWAGAGMADIQTADSLALAGIGKLSAEQAFAFLERLLSDNRERLPAPVGLFNVDWRHFKFNRSSLTKAFEPVEQNRQTLAEQLGLLPLEQRRRFLHRHLTEHVAAVLGLHDLGQLAAGIGFAELGMDSLMTLELRNRLQKSTQTALPSTLAFKYPSVDELLAYISLEVFPALFSEQAGQEKSPTEAFDQEEEDIAVLLERELSKWESGQSDD</sequence>
<dbReference type="Gene3D" id="3.30.70.3290">
    <property type="match status" value="1"/>
</dbReference>
<dbReference type="GO" id="GO:0004312">
    <property type="term" value="F:fatty acid synthase activity"/>
    <property type="evidence" value="ECO:0007669"/>
    <property type="project" value="TreeGrafter"/>
</dbReference>
<evidence type="ECO:0000313" key="8">
    <source>
        <dbReference type="EMBL" id="OAI20941.1"/>
    </source>
</evidence>
<dbReference type="Pfam" id="PF22621">
    <property type="entry name" value="CurL-like_PKS_C"/>
    <property type="match status" value="1"/>
</dbReference>
<dbReference type="SMART" id="SM00822">
    <property type="entry name" value="PKS_KR"/>
    <property type="match status" value="1"/>
</dbReference>
<dbReference type="InterPro" id="IPR020807">
    <property type="entry name" value="PKS_DH"/>
</dbReference>
<dbReference type="InterPro" id="IPR001227">
    <property type="entry name" value="Ac_transferase_dom_sf"/>
</dbReference>
<dbReference type="InterPro" id="IPR042104">
    <property type="entry name" value="PKS_dehydratase_sf"/>
</dbReference>
<feature type="domain" description="Carrier" evidence="6">
    <location>
        <begin position="1172"/>
        <end position="1247"/>
    </location>
</feature>
<dbReference type="InterPro" id="IPR057326">
    <property type="entry name" value="KR_dom"/>
</dbReference>
<dbReference type="InterPro" id="IPR006162">
    <property type="entry name" value="Ppantetheine_attach_site"/>
</dbReference>
<evidence type="ECO:0000256" key="5">
    <source>
        <dbReference type="PROSITE-ProRule" id="PRU01363"/>
    </source>
</evidence>
<evidence type="ECO:0000313" key="9">
    <source>
        <dbReference type="Proteomes" id="UP000077628"/>
    </source>
</evidence>
<dbReference type="GO" id="GO:0031177">
    <property type="term" value="F:phosphopantetheine binding"/>
    <property type="evidence" value="ECO:0007669"/>
    <property type="project" value="InterPro"/>
</dbReference>
<dbReference type="SUPFAM" id="SSF47336">
    <property type="entry name" value="ACP-like"/>
    <property type="match status" value="1"/>
</dbReference>
<dbReference type="InterPro" id="IPR049551">
    <property type="entry name" value="PKS_DH_C"/>
</dbReference>
<keyword evidence="9" id="KW-1185">Reference proteome</keyword>
<dbReference type="InterPro" id="IPR020806">
    <property type="entry name" value="PKS_PP-bd"/>
</dbReference>
<gene>
    <name evidence="8" type="ORF">A1355_23660</name>
</gene>
<dbReference type="Pfam" id="PF00550">
    <property type="entry name" value="PP-binding"/>
    <property type="match status" value="1"/>
</dbReference>
<dbReference type="InterPro" id="IPR036291">
    <property type="entry name" value="NAD(P)-bd_dom_sf"/>
</dbReference>
<dbReference type="Gene3D" id="3.40.366.10">
    <property type="entry name" value="Malonyl-Coenzyme A Acyl Carrier Protein, domain 2"/>
    <property type="match status" value="1"/>
</dbReference>
<dbReference type="Proteomes" id="UP000077628">
    <property type="component" value="Unassembled WGS sequence"/>
</dbReference>
<dbReference type="InterPro" id="IPR049552">
    <property type="entry name" value="PKS_DH_N"/>
</dbReference>
<dbReference type="PANTHER" id="PTHR43775:SF51">
    <property type="entry name" value="INACTIVE PHENOLPHTHIOCEROL SYNTHESIS POLYKETIDE SYNTHASE TYPE I PKS1-RELATED"/>
    <property type="match status" value="1"/>
</dbReference>